<accession>A0A5N6KYW0</accession>
<name>A0A5N6KYW0_9ROSI</name>
<evidence type="ECO:0000256" key="1">
    <source>
        <dbReference type="SAM" id="MobiDB-lite"/>
    </source>
</evidence>
<evidence type="ECO:0000313" key="3">
    <source>
        <dbReference type="EMBL" id="KAB8360846.1"/>
    </source>
</evidence>
<feature type="region of interest" description="Disordered" evidence="1">
    <location>
        <begin position="38"/>
        <end position="60"/>
    </location>
</feature>
<comment type="caution">
    <text evidence="3">The sequence shown here is derived from an EMBL/GenBank/DDBJ whole genome shotgun (WGS) entry which is preliminary data.</text>
</comment>
<evidence type="ECO:0000313" key="4">
    <source>
        <dbReference type="Proteomes" id="UP000327013"/>
    </source>
</evidence>
<protein>
    <submittedName>
        <fullName evidence="3">Uncharacterized protein</fullName>
    </submittedName>
</protein>
<dbReference type="EMBL" id="VIBQ01000017">
    <property type="protein sequence ID" value="KAB8360846.1"/>
    <property type="molecule type" value="Genomic_DNA"/>
</dbReference>
<sequence length="60" mass="6324">MTRRNSLWPECLGVSLVCSTTSGGVFGLAMTLGPRSGAHGRAQVQQGTGDRWGVDLDDDC</sequence>
<dbReference type="AlphaFoldDB" id="A0A5N6KYW0"/>
<dbReference type="Proteomes" id="UP000327013">
    <property type="component" value="Unassembled WGS sequence"/>
</dbReference>
<keyword evidence="4" id="KW-1185">Reference proteome</keyword>
<keyword evidence="2" id="KW-1133">Transmembrane helix</keyword>
<proteinExistence type="predicted"/>
<evidence type="ECO:0000256" key="2">
    <source>
        <dbReference type="SAM" id="Phobius"/>
    </source>
</evidence>
<feature type="transmembrane region" description="Helical" evidence="2">
    <location>
        <begin position="12"/>
        <end position="32"/>
    </location>
</feature>
<keyword evidence="2" id="KW-0812">Transmembrane</keyword>
<organism evidence="3 4">
    <name type="scientific">Carpinus fangiana</name>
    <dbReference type="NCBI Taxonomy" id="176857"/>
    <lineage>
        <taxon>Eukaryota</taxon>
        <taxon>Viridiplantae</taxon>
        <taxon>Streptophyta</taxon>
        <taxon>Embryophyta</taxon>
        <taxon>Tracheophyta</taxon>
        <taxon>Spermatophyta</taxon>
        <taxon>Magnoliopsida</taxon>
        <taxon>eudicotyledons</taxon>
        <taxon>Gunneridae</taxon>
        <taxon>Pentapetalae</taxon>
        <taxon>rosids</taxon>
        <taxon>fabids</taxon>
        <taxon>Fagales</taxon>
        <taxon>Betulaceae</taxon>
        <taxon>Carpinus</taxon>
    </lineage>
</organism>
<gene>
    <name evidence="3" type="ORF">FH972_024580</name>
</gene>
<reference evidence="3 4" key="1">
    <citation type="submission" date="2019-06" db="EMBL/GenBank/DDBJ databases">
        <title>A chromosomal-level reference genome of Carpinus fangiana (Coryloideae, Betulaceae).</title>
        <authorList>
            <person name="Yang X."/>
            <person name="Wang Z."/>
            <person name="Zhang L."/>
            <person name="Hao G."/>
            <person name="Liu J."/>
            <person name="Yang Y."/>
        </authorList>
    </citation>
    <scope>NUCLEOTIDE SEQUENCE [LARGE SCALE GENOMIC DNA]</scope>
    <source>
        <strain evidence="3">Cfa_2016G</strain>
        <tissue evidence="3">Leaf</tissue>
    </source>
</reference>
<keyword evidence="2" id="KW-0472">Membrane</keyword>